<protein>
    <recommendedName>
        <fullName evidence="1">VIN3-like fibronectin type-III domain-containing protein</fullName>
    </recommendedName>
</protein>
<reference evidence="2 3" key="1">
    <citation type="submission" date="2020-10" db="EMBL/GenBank/DDBJ databases">
        <title>The Coptis chinensis genome and diversification of protoberbering-type alkaloids.</title>
        <authorList>
            <person name="Wang B."/>
            <person name="Shu S."/>
            <person name="Song C."/>
            <person name="Liu Y."/>
        </authorList>
    </citation>
    <scope>NUCLEOTIDE SEQUENCE [LARGE SCALE GENOMIC DNA]</scope>
    <source>
        <strain evidence="2">HL-2020</strain>
        <tissue evidence="2">Leaf</tissue>
    </source>
</reference>
<comment type="caution">
    <text evidence="2">The sequence shown here is derived from an EMBL/GenBank/DDBJ whole genome shotgun (WGS) entry which is preliminary data.</text>
</comment>
<name>A0A835HCL1_9MAGN</name>
<dbReference type="InterPro" id="IPR058585">
    <property type="entry name" value="Fn3_VIN3"/>
</dbReference>
<dbReference type="AlphaFoldDB" id="A0A835HCL1"/>
<dbReference type="EMBL" id="JADFTS010000007">
    <property type="protein sequence ID" value="KAF9597950.1"/>
    <property type="molecule type" value="Genomic_DNA"/>
</dbReference>
<dbReference type="Pfam" id="PF23376">
    <property type="entry name" value="Fn3_VIN3"/>
    <property type="match status" value="1"/>
</dbReference>
<gene>
    <name evidence="2" type="ORF">IFM89_023321</name>
</gene>
<evidence type="ECO:0000313" key="2">
    <source>
        <dbReference type="EMBL" id="KAF9597950.1"/>
    </source>
</evidence>
<dbReference type="Proteomes" id="UP000631114">
    <property type="component" value="Unassembled WGS sequence"/>
</dbReference>
<organism evidence="2 3">
    <name type="scientific">Coptis chinensis</name>
    <dbReference type="NCBI Taxonomy" id="261450"/>
    <lineage>
        <taxon>Eukaryota</taxon>
        <taxon>Viridiplantae</taxon>
        <taxon>Streptophyta</taxon>
        <taxon>Embryophyta</taxon>
        <taxon>Tracheophyta</taxon>
        <taxon>Spermatophyta</taxon>
        <taxon>Magnoliopsida</taxon>
        <taxon>Ranunculales</taxon>
        <taxon>Ranunculaceae</taxon>
        <taxon>Coptidoideae</taxon>
        <taxon>Coptis</taxon>
    </lineage>
</organism>
<sequence>MLPSTARFQFEELTSSSLVIVLRDILSASSEVIKGYKLWYCKGEDEPTEKNLFVSFQSEISERSYVLLGHKKKDVLIGFAVFDGEEECCGRNSSVEPEAAFEDKRPDAANNFDLNVASYDLNAYNSHGIL</sequence>
<keyword evidence="3" id="KW-1185">Reference proteome</keyword>
<evidence type="ECO:0000259" key="1">
    <source>
        <dbReference type="Pfam" id="PF23376"/>
    </source>
</evidence>
<feature type="domain" description="VIN3-like fibronectin type-III" evidence="1">
    <location>
        <begin position="9"/>
        <end position="51"/>
    </location>
</feature>
<evidence type="ECO:0000313" key="3">
    <source>
        <dbReference type="Proteomes" id="UP000631114"/>
    </source>
</evidence>
<proteinExistence type="predicted"/>
<accession>A0A835HCL1</accession>